<evidence type="ECO:0000313" key="3">
    <source>
        <dbReference type="EMBL" id="QDS97069.1"/>
    </source>
</evidence>
<feature type="region of interest" description="Disordered" evidence="1">
    <location>
        <begin position="342"/>
        <end position="369"/>
    </location>
</feature>
<reference evidence="3 4" key="1">
    <citation type="submission" date="2019-02" db="EMBL/GenBank/DDBJ databases">
        <title>Deep-cultivation of Planctomycetes and their phenomic and genomic characterization uncovers novel biology.</title>
        <authorList>
            <person name="Wiegand S."/>
            <person name="Jogler M."/>
            <person name="Boedeker C."/>
            <person name="Pinto D."/>
            <person name="Vollmers J."/>
            <person name="Rivas-Marin E."/>
            <person name="Kohn T."/>
            <person name="Peeters S.H."/>
            <person name="Heuer A."/>
            <person name="Rast P."/>
            <person name="Oberbeckmann S."/>
            <person name="Bunk B."/>
            <person name="Jeske O."/>
            <person name="Meyerdierks A."/>
            <person name="Storesund J.E."/>
            <person name="Kallscheuer N."/>
            <person name="Luecker S."/>
            <person name="Lage O.M."/>
            <person name="Pohl T."/>
            <person name="Merkel B.J."/>
            <person name="Hornburger P."/>
            <person name="Mueller R.-W."/>
            <person name="Bruemmer F."/>
            <person name="Labrenz M."/>
            <person name="Spormann A.M."/>
            <person name="Op den Camp H."/>
            <person name="Overmann J."/>
            <person name="Amann R."/>
            <person name="Jetten M.S.M."/>
            <person name="Mascher T."/>
            <person name="Medema M.H."/>
            <person name="Devos D.P."/>
            <person name="Kaster A.-K."/>
            <person name="Ovreas L."/>
            <person name="Rohde M."/>
            <person name="Galperin M.Y."/>
            <person name="Jogler C."/>
        </authorList>
    </citation>
    <scope>NUCLEOTIDE SEQUENCE [LARGE SCALE GENOMIC DNA]</scope>
    <source>
        <strain evidence="3 4">HG15A2</strain>
    </source>
</reference>
<dbReference type="RefSeq" id="WP_145057161.1">
    <property type="nucleotide sequence ID" value="NZ_CP036263.1"/>
</dbReference>
<dbReference type="Pfam" id="PF03432">
    <property type="entry name" value="Relaxase"/>
    <property type="match status" value="1"/>
</dbReference>
<evidence type="ECO:0000313" key="4">
    <source>
        <dbReference type="Proteomes" id="UP000319852"/>
    </source>
</evidence>
<evidence type="ECO:0000259" key="2">
    <source>
        <dbReference type="Pfam" id="PF03432"/>
    </source>
</evidence>
<organism evidence="3 4">
    <name type="scientific">Adhaeretor mobilis</name>
    <dbReference type="NCBI Taxonomy" id="1930276"/>
    <lineage>
        <taxon>Bacteria</taxon>
        <taxon>Pseudomonadati</taxon>
        <taxon>Planctomycetota</taxon>
        <taxon>Planctomycetia</taxon>
        <taxon>Pirellulales</taxon>
        <taxon>Lacipirellulaceae</taxon>
        <taxon>Adhaeretor</taxon>
    </lineage>
</organism>
<dbReference type="InterPro" id="IPR005094">
    <property type="entry name" value="Endonuclease_MobA/VirD2"/>
</dbReference>
<dbReference type="OrthoDB" id="279005at2"/>
<feature type="region of interest" description="Disordered" evidence="1">
    <location>
        <begin position="423"/>
        <end position="485"/>
    </location>
</feature>
<keyword evidence="4" id="KW-1185">Reference proteome</keyword>
<dbReference type="Proteomes" id="UP000319852">
    <property type="component" value="Chromosome"/>
</dbReference>
<feature type="domain" description="MobA/VirD2-like nuclease" evidence="2">
    <location>
        <begin position="22"/>
        <end position="165"/>
    </location>
</feature>
<sequence>MVPKLHKKAYSFRGVARYVLGERDAPSSERVAWTEAINLSTKSPDMAWRVMAATAMDQARLKREAGIPNTGRKSKLCVQHFTLSWHPEEADGLSQAEMIRAARAMLRVMKAHDHQALIVAHDDQPQPHVHVLLNRVNPDDGRLLSSSFEKLKASRWAQKYEEERGKIYCEERVLNNEARDRGEYTRGDKDDPRHLHEALEAANDNDARQRLLEEHRLKSRQLKEAARRLEAKCDIGLADLEKSYQVRRREVVSHCRQAVARGRKRVRERCRPLWQQLRHEQAAERRAHELREERVSGRVQNALKAIDFGALVGGRVARQGRAKTIGEVFQLLSDAGARAEAMKQEHQLESQALHRRQKRAEQRSASRLRQRRDELLAAAGRAYLAERNDRLLVHGMERAKLRAQWLEKGRKLRGEIERLRRELEPADRRSSPYPTVEKQTKPSDLLPARNAAAVARRIDQWRELRSKSPSRGFGARRGRDDERER</sequence>
<accession>A0A517MQB4</accession>
<protein>
    <submittedName>
        <fullName evidence="3">Relaxase/Mobilization nuclease domain protein</fullName>
    </submittedName>
</protein>
<name>A0A517MQB4_9BACT</name>
<dbReference type="KEGG" id="amob:HG15A2_03280"/>
<dbReference type="EMBL" id="CP036263">
    <property type="protein sequence ID" value="QDS97069.1"/>
    <property type="molecule type" value="Genomic_DNA"/>
</dbReference>
<feature type="compositionally biased region" description="Basic and acidic residues" evidence="1">
    <location>
        <begin position="456"/>
        <end position="466"/>
    </location>
</feature>
<evidence type="ECO:0000256" key="1">
    <source>
        <dbReference type="SAM" id="MobiDB-lite"/>
    </source>
</evidence>
<gene>
    <name evidence="3" type="ORF">HG15A2_03280</name>
</gene>
<dbReference type="AlphaFoldDB" id="A0A517MQB4"/>
<proteinExistence type="predicted"/>